<dbReference type="Proteomes" id="UP000271098">
    <property type="component" value="Unassembled WGS sequence"/>
</dbReference>
<sequence length="252" mass="28573">MRMVFFAAGRGKNLQPSSLYCPEIAGGEEKRITRRKEMVRRRKPQKFRHCVAPFFLITPPLLSEVFCPRLTLDEYERIKIKRLGWKTKAQGPMAIAFSGPIFAGRDVMIAALLGADEFGMSTAPLIVLGCIMMRKCHLNTCPVGIATQDPVLRAKFKGEPEHVINFMFMVAEEVRYFLSKLGLHKLQQFQEAVGRVDLLYASPSPINKKATMLEFGNILLNVKQLFPNHDLRGGIIKQVCWKKISKIFFLTG</sequence>
<protein>
    <submittedName>
        <fullName evidence="5">Glu_synthase domain-containing protein</fullName>
    </submittedName>
</protein>
<dbReference type="OrthoDB" id="4327079at2759"/>
<gene>
    <name evidence="3" type="ORF">GPUH_LOCUS2772</name>
</gene>
<dbReference type="AlphaFoldDB" id="A0A183D231"/>
<reference evidence="5" key="1">
    <citation type="submission" date="2016-06" db="UniProtKB">
        <authorList>
            <consortium name="WormBaseParasite"/>
        </authorList>
    </citation>
    <scope>IDENTIFICATION</scope>
</reference>
<dbReference type="Pfam" id="PF01645">
    <property type="entry name" value="Glu_synthase"/>
    <property type="match status" value="1"/>
</dbReference>
<dbReference type="Gene3D" id="3.20.20.70">
    <property type="entry name" value="Aldolase class I"/>
    <property type="match status" value="1"/>
</dbReference>
<feature type="domain" description="Glutamate synthase" evidence="2">
    <location>
        <begin position="93"/>
        <end position="183"/>
    </location>
</feature>
<dbReference type="GO" id="GO:0006537">
    <property type="term" value="P:glutamate biosynthetic process"/>
    <property type="evidence" value="ECO:0007669"/>
    <property type="project" value="InterPro"/>
</dbReference>
<keyword evidence="4" id="KW-1185">Reference proteome</keyword>
<dbReference type="WBParaSite" id="GPUH_0000277701-mRNA-1">
    <property type="protein sequence ID" value="GPUH_0000277701-mRNA-1"/>
    <property type="gene ID" value="GPUH_0000277701"/>
</dbReference>
<name>A0A183D231_9BILA</name>
<dbReference type="SUPFAM" id="SSF51395">
    <property type="entry name" value="FMN-linked oxidoreductases"/>
    <property type="match status" value="1"/>
</dbReference>
<dbReference type="EMBL" id="UYRT01004369">
    <property type="protein sequence ID" value="VDK36319.1"/>
    <property type="molecule type" value="Genomic_DNA"/>
</dbReference>
<dbReference type="InterPro" id="IPR013785">
    <property type="entry name" value="Aldolase_TIM"/>
</dbReference>
<evidence type="ECO:0000313" key="4">
    <source>
        <dbReference type="Proteomes" id="UP000271098"/>
    </source>
</evidence>
<organism evidence="5">
    <name type="scientific">Gongylonema pulchrum</name>
    <dbReference type="NCBI Taxonomy" id="637853"/>
    <lineage>
        <taxon>Eukaryota</taxon>
        <taxon>Metazoa</taxon>
        <taxon>Ecdysozoa</taxon>
        <taxon>Nematoda</taxon>
        <taxon>Chromadorea</taxon>
        <taxon>Rhabditida</taxon>
        <taxon>Spirurina</taxon>
        <taxon>Spiruromorpha</taxon>
        <taxon>Spiruroidea</taxon>
        <taxon>Gongylonematidae</taxon>
        <taxon>Gongylonema</taxon>
    </lineage>
</organism>
<proteinExistence type="inferred from homology"/>
<evidence type="ECO:0000256" key="1">
    <source>
        <dbReference type="ARBA" id="ARBA00009716"/>
    </source>
</evidence>
<dbReference type="InterPro" id="IPR002932">
    <property type="entry name" value="Glu_synthdom"/>
</dbReference>
<dbReference type="PANTHER" id="PTHR43100:SF1">
    <property type="entry name" value="GLUTAMATE SYNTHASE [NADPH] SMALL CHAIN"/>
    <property type="match status" value="1"/>
</dbReference>
<evidence type="ECO:0000313" key="3">
    <source>
        <dbReference type="EMBL" id="VDK36319.1"/>
    </source>
</evidence>
<dbReference type="InterPro" id="IPR051394">
    <property type="entry name" value="Glutamate_Synthase"/>
</dbReference>
<reference evidence="3 4" key="2">
    <citation type="submission" date="2018-11" db="EMBL/GenBank/DDBJ databases">
        <authorList>
            <consortium name="Pathogen Informatics"/>
        </authorList>
    </citation>
    <scope>NUCLEOTIDE SEQUENCE [LARGE SCALE GENOMIC DNA]</scope>
</reference>
<evidence type="ECO:0000259" key="2">
    <source>
        <dbReference type="Pfam" id="PF01645"/>
    </source>
</evidence>
<dbReference type="PANTHER" id="PTHR43100">
    <property type="entry name" value="GLUTAMATE SYNTHASE [NADPH] SMALL CHAIN"/>
    <property type="match status" value="1"/>
</dbReference>
<comment type="similarity">
    <text evidence="1">Belongs to the glutamate synthase family.</text>
</comment>
<evidence type="ECO:0000313" key="5">
    <source>
        <dbReference type="WBParaSite" id="GPUH_0000277701-mRNA-1"/>
    </source>
</evidence>
<dbReference type="GO" id="GO:0015930">
    <property type="term" value="F:glutamate synthase activity"/>
    <property type="evidence" value="ECO:0007669"/>
    <property type="project" value="InterPro"/>
</dbReference>
<accession>A0A183D231</accession>